<dbReference type="AlphaFoldDB" id="A0A6C0GR87"/>
<name>A0A6C0GR87_9BACT</name>
<dbReference type="EMBL" id="CP048222">
    <property type="protein sequence ID" value="QHT70576.1"/>
    <property type="molecule type" value="Genomic_DNA"/>
</dbReference>
<protein>
    <submittedName>
        <fullName evidence="1">Uncharacterized protein</fullName>
    </submittedName>
</protein>
<keyword evidence="2" id="KW-1185">Reference proteome</keyword>
<reference evidence="1 2" key="1">
    <citation type="submission" date="2020-01" db="EMBL/GenBank/DDBJ databases">
        <authorList>
            <person name="Kim M.K."/>
        </authorList>
    </citation>
    <scope>NUCLEOTIDE SEQUENCE [LARGE SCALE GENOMIC DNA]</scope>
    <source>
        <strain evidence="1 2">172606-1</strain>
    </source>
</reference>
<dbReference type="RefSeq" id="WP_162446553.1">
    <property type="nucleotide sequence ID" value="NZ_CP048222.1"/>
</dbReference>
<proteinExistence type="predicted"/>
<gene>
    <name evidence="1" type="ORF">GXP67_29950</name>
</gene>
<evidence type="ECO:0000313" key="2">
    <source>
        <dbReference type="Proteomes" id="UP000480178"/>
    </source>
</evidence>
<dbReference type="Proteomes" id="UP000480178">
    <property type="component" value="Chromosome"/>
</dbReference>
<dbReference type="KEGG" id="rhoz:GXP67_29950"/>
<organism evidence="1 2">
    <name type="scientific">Rhodocytophaga rosea</name>
    <dbReference type="NCBI Taxonomy" id="2704465"/>
    <lineage>
        <taxon>Bacteria</taxon>
        <taxon>Pseudomonadati</taxon>
        <taxon>Bacteroidota</taxon>
        <taxon>Cytophagia</taxon>
        <taxon>Cytophagales</taxon>
        <taxon>Rhodocytophagaceae</taxon>
        <taxon>Rhodocytophaga</taxon>
    </lineage>
</organism>
<accession>A0A6C0GR87</accession>
<evidence type="ECO:0000313" key="1">
    <source>
        <dbReference type="EMBL" id="QHT70576.1"/>
    </source>
</evidence>
<sequence>MKIIYNLLEKIKERPSMYLGEKRISSLRTFIDGYTFGLWEYNIQTEEETPPFVLLHKWVAKKFGWGQTSAGWNTILLNENLGDEEKALDQFFEILPEFMNVIPTRISRVKINEVNKSHYLIEGRKYTGFSRTQEITTNEINSIPDFIYVVKFSQDTGYVNYYIKEEKILKDQWHYENRTEAIKRIELEVGKKILIEEIPQTDISNWFKKLRNYNMYIY</sequence>